<comment type="function">
    <text evidence="6">One of the primary rRNA binding proteins, it binds directly to 16S rRNA central domain where it helps coordinate assembly of the platform of the 30S subunit.</text>
</comment>
<keyword evidence="3 6" id="KW-0694">RNA-binding</keyword>
<reference evidence="7 8" key="1">
    <citation type="journal article" date="2016" name="Sci. Rep.">
        <title>Metabolic traits of an uncultured archaeal lineage -MSBL1- from brine pools of the Red Sea.</title>
        <authorList>
            <person name="Mwirichia R."/>
            <person name="Alam I."/>
            <person name="Rashid M."/>
            <person name="Vinu M."/>
            <person name="Ba-Alawi W."/>
            <person name="Anthony Kamau A."/>
            <person name="Kamanda Ngugi D."/>
            <person name="Goker M."/>
            <person name="Klenk H.P."/>
            <person name="Bajic V."/>
            <person name="Stingl U."/>
        </authorList>
    </citation>
    <scope>NUCLEOTIDE SEQUENCE [LARGE SCALE GENOMIC DNA]</scope>
    <source>
        <strain evidence="7">SCGC-AAA382M17</strain>
    </source>
</reference>
<evidence type="ECO:0000256" key="3">
    <source>
        <dbReference type="ARBA" id="ARBA00022884"/>
    </source>
</evidence>
<dbReference type="HAMAP" id="MF_01302_A">
    <property type="entry name" value="Ribosomal_uS8_A"/>
    <property type="match status" value="1"/>
</dbReference>
<name>A0ABR5TMB6_9EURY</name>
<keyword evidence="2 6" id="KW-0699">rRNA-binding</keyword>
<keyword evidence="4 6" id="KW-0689">Ribosomal protein</keyword>
<protein>
    <recommendedName>
        <fullName evidence="6">Small ribosomal subunit protein uS8</fullName>
    </recommendedName>
</protein>
<organism evidence="7 8">
    <name type="scientific">candidate division MSBL1 archaeon SCGC-AAA382M17</name>
    <dbReference type="NCBI Taxonomy" id="1698284"/>
    <lineage>
        <taxon>Archaea</taxon>
        <taxon>Methanobacteriati</taxon>
        <taxon>Methanobacteriota</taxon>
        <taxon>candidate division MSBL1</taxon>
    </lineage>
</organism>
<dbReference type="NCBIfam" id="NF003115">
    <property type="entry name" value="PRK04034.1"/>
    <property type="match status" value="1"/>
</dbReference>
<dbReference type="Gene3D" id="3.30.1370.30">
    <property type="match status" value="1"/>
</dbReference>
<proteinExistence type="inferred from homology"/>
<dbReference type="InterPro" id="IPR000630">
    <property type="entry name" value="Ribosomal_uS8"/>
</dbReference>
<comment type="caution">
    <text evidence="7">The sequence shown here is derived from an EMBL/GenBank/DDBJ whole genome shotgun (WGS) entry which is preliminary data.</text>
</comment>
<dbReference type="EMBL" id="LHYI01000016">
    <property type="protein sequence ID" value="KXB08481.1"/>
    <property type="molecule type" value="Genomic_DNA"/>
</dbReference>
<dbReference type="GO" id="GO:0005840">
    <property type="term" value="C:ribosome"/>
    <property type="evidence" value="ECO:0007669"/>
    <property type="project" value="UniProtKB-KW"/>
</dbReference>
<keyword evidence="5 6" id="KW-0687">Ribonucleoprotein</keyword>
<evidence type="ECO:0000256" key="6">
    <source>
        <dbReference type="HAMAP-Rule" id="MF_01302"/>
    </source>
</evidence>
<evidence type="ECO:0000256" key="2">
    <source>
        <dbReference type="ARBA" id="ARBA00022730"/>
    </source>
</evidence>
<evidence type="ECO:0000313" key="8">
    <source>
        <dbReference type="Proteomes" id="UP000070633"/>
    </source>
</evidence>
<comment type="subunit">
    <text evidence="6">Part of the 30S ribosomal subunit.</text>
</comment>
<evidence type="ECO:0000256" key="4">
    <source>
        <dbReference type="ARBA" id="ARBA00022980"/>
    </source>
</evidence>
<dbReference type="InterPro" id="IPR035987">
    <property type="entry name" value="Ribosomal_uS8_sf"/>
</dbReference>
<dbReference type="Pfam" id="PF00410">
    <property type="entry name" value="Ribosomal_S8"/>
    <property type="match status" value="1"/>
</dbReference>
<comment type="similarity">
    <text evidence="1 6">Belongs to the universal ribosomal protein uS8 family.</text>
</comment>
<evidence type="ECO:0000256" key="5">
    <source>
        <dbReference type="ARBA" id="ARBA00023274"/>
    </source>
</evidence>
<accession>A0ABR5TMB6</accession>
<keyword evidence="8" id="KW-1185">Reference proteome</keyword>
<dbReference type="PANTHER" id="PTHR11758">
    <property type="entry name" value="40S RIBOSOMAL PROTEIN S15A"/>
    <property type="match status" value="1"/>
</dbReference>
<sequence length="129" mass="14424">MSKDPLADALSTIKNHEEIRKREVMIEPASDLIGDVLEVMKEEGFLEEVNFIEDGKAGKFKVRLGGNINDCNVIKPRFSVKQDEFEEWEKRYLPATGFGILAVSTPEGVMSNKEAREKGIGGCLLAFVY</sequence>
<evidence type="ECO:0000256" key="1">
    <source>
        <dbReference type="ARBA" id="ARBA00006471"/>
    </source>
</evidence>
<dbReference type="Proteomes" id="UP000070633">
    <property type="component" value="Unassembled WGS sequence"/>
</dbReference>
<dbReference type="Gene3D" id="3.30.1490.10">
    <property type="match status" value="1"/>
</dbReference>
<evidence type="ECO:0000313" key="7">
    <source>
        <dbReference type="EMBL" id="KXB08481.1"/>
    </source>
</evidence>
<gene>
    <name evidence="6" type="primary">rps8</name>
    <name evidence="7" type="ORF">AKJ55_00865</name>
</gene>
<dbReference type="SUPFAM" id="SSF56047">
    <property type="entry name" value="Ribosomal protein S8"/>
    <property type="match status" value="1"/>
</dbReference>